<accession>A0A6G1H5T6</accession>
<feature type="compositionally biased region" description="Polar residues" evidence="5">
    <location>
        <begin position="659"/>
        <end position="668"/>
    </location>
</feature>
<keyword evidence="3 4" id="KW-0440">LIM domain</keyword>
<dbReference type="PANTHER" id="PTHR24214:SF38">
    <property type="entry name" value="PDZ AND LIM DOMAIN PROTEIN ZASP-RELATED"/>
    <property type="match status" value="1"/>
</dbReference>
<dbReference type="InterPro" id="IPR001781">
    <property type="entry name" value="Znf_LIM"/>
</dbReference>
<feature type="compositionally biased region" description="Basic and acidic residues" evidence="5">
    <location>
        <begin position="145"/>
        <end position="154"/>
    </location>
</feature>
<dbReference type="GO" id="GO:0051371">
    <property type="term" value="F:muscle alpha-actinin binding"/>
    <property type="evidence" value="ECO:0007669"/>
    <property type="project" value="TreeGrafter"/>
</dbReference>
<evidence type="ECO:0000256" key="2">
    <source>
        <dbReference type="ARBA" id="ARBA00022833"/>
    </source>
</evidence>
<feature type="domain" description="LIM zinc-binding" evidence="6">
    <location>
        <begin position="840"/>
        <end position="901"/>
    </location>
</feature>
<dbReference type="FunFam" id="2.10.110.10:FF:000077">
    <property type="entry name" value="LIM domain protein"/>
    <property type="match status" value="1"/>
</dbReference>
<dbReference type="GO" id="GO:0030036">
    <property type="term" value="P:actin cytoskeleton organization"/>
    <property type="evidence" value="ECO:0007669"/>
    <property type="project" value="TreeGrafter"/>
</dbReference>
<dbReference type="GO" id="GO:0001725">
    <property type="term" value="C:stress fiber"/>
    <property type="evidence" value="ECO:0007669"/>
    <property type="project" value="TreeGrafter"/>
</dbReference>
<dbReference type="GO" id="GO:0031941">
    <property type="term" value="C:filamentous actin"/>
    <property type="evidence" value="ECO:0007669"/>
    <property type="project" value="TreeGrafter"/>
</dbReference>
<evidence type="ECO:0000259" key="6">
    <source>
        <dbReference type="PROSITE" id="PS50023"/>
    </source>
</evidence>
<dbReference type="EMBL" id="ML977148">
    <property type="protein sequence ID" value="KAF1988422.1"/>
    <property type="molecule type" value="Genomic_DNA"/>
</dbReference>
<name>A0A6G1H5T6_9PEZI</name>
<dbReference type="GO" id="GO:0003779">
    <property type="term" value="F:actin binding"/>
    <property type="evidence" value="ECO:0007669"/>
    <property type="project" value="TreeGrafter"/>
</dbReference>
<evidence type="ECO:0000256" key="3">
    <source>
        <dbReference type="ARBA" id="ARBA00023038"/>
    </source>
</evidence>
<feature type="region of interest" description="Disordered" evidence="5">
    <location>
        <begin position="1"/>
        <end position="121"/>
    </location>
</feature>
<dbReference type="SMART" id="SM00132">
    <property type="entry name" value="LIM"/>
    <property type="match status" value="3"/>
</dbReference>
<keyword evidence="2 4" id="KW-0862">Zinc</keyword>
<feature type="region of interest" description="Disordered" evidence="5">
    <location>
        <begin position="475"/>
        <end position="571"/>
    </location>
</feature>
<feature type="compositionally biased region" description="Basic and acidic residues" evidence="5">
    <location>
        <begin position="475"/>
        <end position="488"/>
    </location>
</feature>
<reference evidence="7" key="1">
    <citation type="journal article" date="2020" name="Stud. Mycol.">
        <title>101 Dothideomycetes genomes: a test case for predicting lifestyles and emergence of pathogens.</title>
        <authorList>
            <person name="Haridas S."/>
            <person name="Albert R."/>
            <person name="Binder M."/>
            <person name="Bloem J."/>
            <person name="Labutti K."/>
            <person name="Salamov A."/>
            <person name="Andreopoulos B."/>
            <person name="Baker S."/>
            <person name="Barry K."/>
            <person name="Bills G."/>
            <person name="Bluhm B."/>
            <person name="Cannon C."/>
            <person name="Castanera R."/>
            <person name="Culley D."/>
            <person name="Daum C."/>
            <person name="Ezra D."/>
            <person name="Gonzalez J."/>
            <person name="Henrissat B."/>
            <person name="Kuo A."/>
            <person name="Liang C."/>
            <person name="Lipzen A."/>
            <person name="Lutzoni F."/>
            <person name="Magnuson J."/>
            <person name="Mondo S."/>
            <person name="Nolan M."/>
            <person name="Ohm R."/>
            <person name="Pangilinan J."/>
            <person name="Park H.-J."/>
            <person name="Ramirez L."/>
            <person name="Alfaro M."/>
            <person name="Sun H."/>
            <person name="Tritt A."/>
            <person name="Yoshinaga Y."/>
            <person name="Zwiers L.-H."/>
            <person name="Turgeon B."/>
            <person name="Goodwin S."/>
            <person name="Spatafora J."/>
            <person name="Crous P."/>
            <person name="Grigoriev I."/>
        </authorList>
    </citation>
    <scope>NUCLEOTIDE SEQUENCE</scope>
    <source>
        <strain evidence="7">CBS 113979</strain>
    </source>
</reference>
<feature type="compositionally biased region" description="Polar residues" evidence="5">
    <location>
        <begin position="95"/>
        <end position="104"/>
    </location>
</feature>
<dbReference type="PROSITE" id="PS00478">
    <property type="entry name" value="LIM_DOMAIN_1"/>
    <property type="match status" value="2"/>
</dbReference>
<evidence type="ECO:0000256" key="1">
    <source>
        <dbReference type="ARBA" id="ARBA00022723"/>
    </source>
</evidence>
<dbReference type="PANTHER" id="PTHR24214">
    <property type="entry name" value="PDZ AND LIM DOMAIN PROTEIN ZASP"/>
    <property type="match status" value="1"/>
</dbReference>
<evidence type="ECO:0000256" key="5">
    <source>
        <dbReference type="SAM" id="MobiDB-lite"/>
    </source>
</evidence>
<dbReference type="CDD" id="cd08368">
    <property type="entry name" value="LIM"/>
    <property type="match status" value="1"/>
</dbReference>
<evidence type="ECO:0000256" key="4">
    <source>
        <dbReference type="PROSITE-ProRule" id="PRU00125"/>
    </source>
</evidence>
<keyword evidence="1 4" id="KW-0479">Metal-binding</keyword>
<dbReference type="PROSITE" id="PS50023">
    <property type="entry name" value="LIM_DOMAIN_2"/>
    <property type="match status" value="3"/>
</dbReference>
<feature type="compositionally biased region" description="Low complexity" evidence="5">
    <location>
        <begin position="633"/>
        <end position="644"/>
    </location>
</feature>
<protein>
    <recommendedName>
        <fullName evidence="6">LIM zinc-binding domain-containing protein</fullName>
    </recommendedName>
</protein>
<feature type="region of interest" description="Disordered" evidence="5">
    <location>
        <begin position="378"/>
        <end position="402"/>
    </location>
</feature>
<evidence type="ECO:0000313" key="8">
    <source>
        <dbReference type="Proteomes" id="UP000800041"/>
    </source>
</evidence>
<feature type="compositionally biased region" description="Low complexity" evidence="5">
    <location>
        <begin position="323"/>
        <end position="343"/>
    </location>
</feature>
<gene>
    <name evidence="7" type="ORF">K402DRAFT_373385</name>
</gene>
<feature type="domain" description="LIM zinc-binding" evidence="6">
    <location>
        <begin position="685"/>
        <end position="744"/>
    </location>
</feature>
<feature type="region of interest" description="Disordered" evidence="5">
    <location>
        <begin position="627"/>
        <end position="677"/>
    </location>
</feature>
<dbReference type="Gene3D" id="2.10.110.10">
    <property type="entry name" value="Cysteine Rich Protein"/>
    <property type="match status" value="3"/>
</dbReference>
<feature type="region of interest" description="Disordered" evidence="5">
    <location>
        <begin position="430"/>
        <end position="460"/>
    </location>
</feature>
<dbReference type="AlphaFoldDB" id="A0A6G1H5T6"/>
<evidence type="ECO:0000313" key="7">
    <source>
        <dbReference type="EMBL" id="KAF1988422.1"/>
    </source>
</evidence>
<dbReference type="Pfam" id="PF00412">
    <property type="entry name" value="LIM"/>
    <property type="match status" value="3"/>
</dbReference>
<dbReference type="OrthoDB" id="15567at2759"/>
<feature type="domain" description="LIM zinc-binding" evidence="6">
    <location>
        <begin position="779"/>
        <end position="839"/>
    </location>
</feature>
<dbReference type="Proteomes" id="UP000800041">
    <property type="component" value="Unassembled WGS sequence"/>
</dbReference>
<dbReference type="GO" id="GO:0030695">
    <property type="term" value="F:GTPase regulator activity"/>
    <property type="evidence" value="ECO:0007669"/>
    <property type="project" value="UniProtKB-ARBA"/>
</dbReference>
<dbReference type="SUPFAM" id="SSF57716">
    <property type="entry name" value="Glucocorticoid receptor-like (DNA-binding domain)"/>
    <property type="match status" value="3"/>
</dbReference>
<sequence>MLHRSKSKDRATAAPGPSFMSSKQVAEYLGDLRTNRPARPSGSRPPPASFSSRHSSQLKPGTQEEPPPKLPTLAFVQESHLPPRCSSAQSHRRTASTVSSSPSERSGHGRPLAQSPDDPSVQYLESGARWMERQEAHSLRRALEDMDLKTEKRVHSAAQDEAAELVWKHQNPSAAQKNPDAPYKYKEHLRQGSHSRSRSWMQTLQEEKRASIPGSMVSRASRRSTSTGSESAGSRSVRIPSDPSVKVPDSPSSPTDVSDNTRSPSSKDSPPTKDNGKTVKFSAVPSIVEFPKSRRVSSGSKRKVSGSLFINPTDQIYEEPEETTATLSESSPEAAAPAPLATRRSPFFRPVNFLRGTTTQRANTAPSVVPKLDKFEIQKNPPSQSRNAAYTANVPPPVPTKDAVESGILKLDENDENAIKMKGGKEVRGDDIRAATSMRLSDRSPKLPTPVYVSDNPGRPIVSFKQDCNEITLEEERSNVPLSRKTDEAAPEQKVANADMIERSKPTTEGTSTAPKDVFARRRALFQSGPQGSRPPPVPVVKAQSETAVRSVNVHPAPPTPKISVQGSSPLYRPQVPSAPAIPSISLCEAPHVPFTNVQPTPVPSINVQNTSSVPLISVQEAPGIPSISIHEPSSAPSISVSAPQDAGPKRPLPVPSKAMSSNRTQPRPAQWTPAGGPVPGRTGILCSNCALPISGRIVSAAGARFHPECFSCHHCAENLEAVAFYPEPENARVERLARIAAQLAGEYVEEAAGKTDIDDGDESQRFYCHLDFHEFFSPRCKSCKTPIEGEVVVALGAEWHQGHFFCAQCGDPFDSSTPFVEKDGWAWCVGCHTNRYSAKCKKCRKPVTEMVVKALGAEWHGECFCCVECSGPFKERRYFLRPGKEQDPVCTACEERRLKA</sequence>
<organism evidence="7 8">
    <name type="scientific">Aulographum hederae CBS 113979</name>
    <dbReference type="NCBI Taxonomy" id="1176131"/>
    <lineage>
        <taxon>Eukaryota</taxon>
        <taxon>Fungi</taxon>
        <taxon>Dikarya</taxon>
        <taxon>Ascomycota</taxon>
        <taxon>Pezizomycotina</taxon>
        <taxon>Dothideomycetes</taxon>
        <taxon>Pleosporomycetidae</taxon>
        <taxon>Aulographales</taxon>
        <taxon>Aulographaceae</taxon>
    </lineage>
</organism>
<dbReference type="InterPro" id="IPR050604">
    <property type="entry name" value="PDZ-LIM_domain"/>
</dbReference>
<keyword evidence="8" id="KW-1185">Reference proteome</keyword>
<feature type="compositionally biased region" description="Polar residues" evidence="5">
    <location>
        <begin position="380"/>
        <end position="390"/>
    </location>
</feature>
<proteinExistence type="predicted"/>
<feature type="compositionally biased region" description="Low complexity" evidence="5">
    <location>
        <begin position="223"/>
        <end position="269"/>
    </location>
</feature>
<dbReference type="GO" id="GO:0046872">
    <property type="term" value="F:metal ion binding"/>
    <property type="evidence" value="ECO:0007669"/>
    <property type="project" value="UniProtKB-KW"/>
</dbReference>
<feature type="region of interest" description="Disordered" evidence="5">
    <location>
        <begin position="145"/>
        <end position="343"/>
    </location>
</feature>